<reference evidence="1 2" key="1">
    <citation type="submission" date="2017-09" db="EMBL/GenBank/DDBJ databases">
        <authorList>
            <person name="Ehlers B."/>
            <person name="Leendertz F.H."/>
        </authorList>
    </citation>
    <scope>NUCLEOTIDE SEQUENCE [LARGE SCALE GENOMIC DNA]</scope>
</reference>
<protein>
    <recommendedName>
        <fullName evidence="3">Tail sheath protein</fullName>
    </recommendedName>
</protein>
<dbReference type="InterPro" id="IPR021808">
    <property type="entry name" value="DUF3383"/>
</dbReference>
<dbReference type="OrthoDB" id="1795at10239"/>
<evidence type="ECO:0008006" key="3">
    <source>
        <dbReference type="Google" id="ProtNLM"/>
    </source>
</evidence>
<name>A0A2H4P782_9CAUD</name>
<organism evidence="1 2">
    <name type="scientific">Pseudomonas phage tabernarius</name>
    <dbReference type="NCBI Taxonomy" id="2048978"/>
    <lineage>
        <taxon>Viruses</taxon>
        <taxon>Duplodnaviria</taxon>
        <taxon>Heunggongvirae</taxon>
        <taxon>Uroviricota</taxon>
        <taxon>Caudoviricetes</taxon>
        <taxon>Lindbergviridae</taxon>
        <taxon>Tabernariusvirus</taxon>
        <taxon>Tabernariusvirus tabernarius</taxon>
    </lineage>
</organism>
<evidence type="ECO:0000313" key="2">
    <source>
        <dbReference type="Proteomes" id="UP000241090"/>
    </source>
</evidence>
<sequence>MIRQSRYIKIVSGVGGAASVATRKLILRCITTNSVLPPGIVIEFANADAVGSYFGQTSEEYKRARAYFSFVSKMVTSPGLISFVRWVNASIPAMIVGDGLPKTLGGFTSVATGSLSILDGGEGGVAVPVTGINLSTATSLTNVAALVQTAIQSAAGVPASLTTATVTYNTNTQQFVLTASGDTSGSGALSVQSLGTVGDLSSLLGWSTGQQVEVSGQAADTPDAAVSKSTNISNNFGSFIFSSATLTNAQIAAVASWNDEQNNQFLYSVSTTAANLALLFNGDGTDTNPKVSGYSGLSLNVRSSSAPNDYIEQSPCEIFAATDYSQPNANQNFMFYQFPNRTVVASDDTVADTLDSLRGNYIGATQSAGVPLSFYQRGVLCGGSTAAVDTNIFCNEIWVKSTIATAIFNLLMAVGSIPVNDAGASMILAVIQPVIDSGLTNGVIESGKTLDATQQVYIGQVTGDPLAWRQVQTLGYWINIAFSSYTNTNNGLTEWKATYKLIYSKGDTIRFVDGSDILI</sequence>
<dbReference type="Pfam" id="PF11863">
    <property type="entry name" value="DUF3383"/>
    <property type="match status" value="1"/>
</dbReference>
<proteinExistence type="predicted"/>
<keyword evidence="2" id="KW-1185">Reference proteome</keyword>
<dbReference type="Proteomes" id="UP000241090">
    <property type="component" value="Segment"/>
</dbReference>
<dbReference type="EMBL" id="MG018926">
    <property type="protein sequence ID" value="ATW57890.1"/>
    <property type="molecule type" value="Genomic_DNA"/>
</dbReference>
<evidence type="ECO:0000313" key="1">
    <source>
        <dbReference type="EMBL" id="ATW57890.1"/>
    </source>
</evidence>
<gene>
    <name evidence="1" type="ORF">CNR33_00044</name>
</gene>
<accession>A0A2H4P782</accession>